<evidence type="ECO:0000313" key="2">
    <source>
        <dbReference type="EMBL" id="AUX43467.1"/>
    </source>
</evidence>
<accession>A0A2L0EVY7</accession>
<evidence type="ECO:0000256" key="1">
    <source>
        <dbReference type="SAM" id="MobiDB-lite"/>
    </source>
</evidence>
<feature type="compositionally biased region" description="Basic and acidic residues" evidence="1">
    <location>
        <begin position="1"/>
        <end position="10"/>
    </location>
</feature>
<reference evidence="2 3" key="1">
    <citation type="submission" date="2015-09" db="EMBL/GenBank/DDBJ databases">
        <title>Sorangium comparison.</title>
        <authorList>
            <person name="Zaburannyi N."/>
            <person name="Bunk B."/>
            <person name="Overmann J."/>
            <person name="Mueller R."/>
        </authorList>
    </citation>
    <scope>NUCLEOTIDE SEQUENCE [LARGE SCALE GENOMIC DNA]</scope>
    <source>
        <strain evidence="2 3">So ce26</strain>
    </source>
</reference>
<feature type="region of interest" description="Disordered" evidence="1">
    <location>
        <begin position="1"/>
        <end position="35"/>
    </location>
</feature>
<proteinExistence type="predicted"/>
<dbReference type="Proteomes" id="UP000238348">
    <property type="component" value="Chromosome"/>
</dbReference>
<gene>
    <name evidence="2" type="ORF">SOCE26_049160</name>
</gene>
<sequence length="35" mass="3867">MTEVPGHREPSTCVGSRQAGDISLREEPQRTLLES</sequence>
<dbReference type="EMBL" id="CP012673">
    <property type="protein sequence ID" value="AUX43467.1"/>
    <property type="molecule type" value="Genomic_DNA"/>
</dbReference>
<evidence type="ECO:0000313" key="3">
    <source>
        <dbReference type="Proteomes" id="UP000238348"/>
    </source>
</evidence>
<dbReference type="AlphaFoldDB" id="A0A2L0EVY7"/>
<name>A0A2L0EVY7_SORCE</name>
<protein>
    <submittedName>
        <fullName evidence="2">Uncharacterized protein</fullName>
    </submittedName>
</protein>
<organism evidence="2 3">
    <name type="scientific">Sorangium cellulosum</name>
    <name type="common">Polyangium cellulosum</name>
    <dbReference type="NCBI Taxonomy" id="56"/>
    <lineage>
        <taxon>Bacteria</taxon>
        <taxon>Pseudomonadati</taxon>
        <taxon>Myxococcota</taxon>
        <taxon>Polyangia</taxon>
        <taxon>Polyangiales</taxon>
        <taxon>Polyangiaceae</taxon>
        <taxon>Sorangium</taxon>
    </lineage>
</organism>